<evidence type="ECO:0000313" key="2">
    <source>
        <dbReference type="Proteomes" id="UP000837857"/>
    </source>
</evidence>
<accession>A0ABN8HJI6</accession>
<proteinExistence type="predicted"/>
<dbReference type="EMBL" id="OW152813">
    <property type="protein sequence ID" value="CAH2034513.1"/>
    <property type="molecule type" value="Genomic_DNA"/>
</dbReference>
<feature type="non-terminal residue" evidence="1">
    <location>
        <position position="1"/>
    </location>
</feature>
<sequence>MGGWWTRKGGMATGGARSPSEVAFVYRTSTWHGTPKLTEAGWQRGRIYARAYAEGGVEGGVPLGSIHSARHNESPHIPRPITLLDQGVRIPPTGYPRCEIAIMGSWWKSTSVLLPTVADGATVKI</sequence>
<organism evidence="1 2">
    <name type="scientific">Iphiclides podalirius</name>
    <name type="common">scarce swallowtail</name>
    <dbReference type="NCBI Taxonomy" id="110791"/>
    <lineage>
        <taxon>Eukaryota</taxon>
        <taxon>Metazoa</taxon>
        <taxon>Ecdysozoa</taxon>
        <taxon>Arthropoda</taxon>
        <taxon>Hexapoda</taxon>
        <taxon>Insecta</taxon>
        <taxon>Pterygota</taxon>
        <taxon>Neoptera</taxon>
        <taxon>Endopterygota</taxon>
        <taxon>Lepidoptera</taxon>
        <taxon>Glossata</taxon>
        <taxon>Ditrysia</taxon>
        <taxon>Papilionoidea</taxon>
        <taxon>Papilionidae</taxon>
        <taxon>Papilioninae</taxon>
        <taxon>Iphiclides</taxon>
    </lineage>
</organism>
<protein>
    <submittedName>
        <fullName evidence="1">Uncharacterized protein</fullName>
    </submittedName>
</protein>
<name>A0ABN8HJI6_9NEOP</name>
<keyword evidence="2" id="KW-1185">Reference proteome</keyword>
<reference evidence="1" key="1">
    <citation type="submission" date="2022-03" db="EMBL/GenBank/DDBJ databases">
        <authorList>
            <person name="Martin H S."/>
        </authorList>
    </citation>
    <scope>NUCLEOTIDE SEQUENCE</scope>
</reference>
<evidence type="ECO:0000313" key="1">
    <source>
        <dbReference type="EMBL" id="CAH2034513.1"/>
    </source>
</evidence>
<gene>
    <name evidence="1" type="ORF">IPOD504_LOCUS167</name>
</gene>
<dbReference type="Proteomes" id="UP000837857">
    <property type="component" value="Chromosome 1"/>
</dbReference>